<accession>A0A254T643</accession>
<reference evidence="3 4" key="1">
    <citation type="submission" date="2016-02" db="EMBL/GenBank/DDBJ databases">
        <authorList>
            <person name="Wen L."/>
            <person name="He K."/>
            <person name="Yang H."/>
        </authorList>
    </citation>
    <scope>NUCLEOTIDE SEQUENCE [LARGE SCALE GENOMIC DNA]</scope>
    <source>
        <strain evidence="3 4">TSA40</strain>
    </source>
</reference>
<feature type="domain" description="PRISE-like Rossmann-fold" evidence="2">
    <location>
        <begin position="58"/>
        <end position="350"/>
    </location>
</feature>
<dbReference type="CDD" id="cd08948">
    <property type="entry name" value="5beta-POR_like_SDR_a"/>
    <property type="match status" value="1"/>
</dbReference>
<dbReference type="InterPro" id="IPR036291">
    <property type="entry name" value="NAD(P)-bd_dom_sf"/>
</dbReference>
<name>A0A254T643_9BURK</name>
<gene>
    <name evidence="3" type="ORF">AYR66_03095</name>
</gene>
<dbReference type="EMBL" id="LSTO01000020">
    <property type="protein sequence ID" value="OWW18159.1"/>
    <property type="molecule type" value="Genomic_DNA"/>
</dbReference>
<evidence type="ECO:0000259" key="1">
    <source>
        <dbReference type="Pfam" id="PF08659"/>
    </source>
</evidence>
<dbReference type="OrthoDB" id="4392084at2"/>
<dbReference type="RefSeq" id="WP_088710683.1">
    <property type="nucleotide sequence ID" value="NZ_LSTO01000020.1"/>
</dbReference>
<feature type="domain" description="Ketoreductase (KR)" evidence="1">
    <location>
        <begin position="7"/>
        <end position="44"/>
    </location>
</feature>
<dbReference type="Gene3D" id="3.40.50.720">
    <property type="entry name" value="NAD(P)-binding Rossmann-like Domain"/>
    <property type="match status" value="1"/>
</dbReference>
<dbReference type="InterPro" id="IPR013968">
    <property type="entry name" value="PKS_KR"/>
</dbReference>
<keyword evidence="4" id="KW-1185">Reference proteome</keyword>
<proteinExistence type="predicted"/>
<dbReference type="InterPro" id="IPR055222">
    <property type="entry name" value="PRISE-like_Rossmann-fold"/>
</dbReference>
<dbReference type="Pfam" id="PF22917">
    <property type="entry name" value="PRISE"/>
    <property type="match status" value="1"/>
</dbReference>
<sequence length="352" mass="40080">MAKRKALIAGGTGVVGRNLLKHLVDTGEWEIVVLSRRKPDVPGEYEHVAVDLLDAENCRQQLGHLTGITHIFFAAYVDRPELTDWVESNVRLLRNLVEAVEANATDLEHIHLVHGTKWYGNHLGPFKTPAKEGDARHMPPNFYYDQWDYLVERQKGKQWTYSSVRPHAICGFALGNPMNLTMVIAVYAAISKELGLPLSHPGSPGNFHALYQCTDSRLLARAIVWMSTNESCANEAFNITNGDLIRWENTWPRIADYFHMEVGPRRQLSLVKYMADKGPIWDRIVSRYGLRKVPYEQIVSWAYGDFVFTPEFDIISDMGKARRFGFHESVDTEEMFFGLWDQFRAAGIIPAA</sequence>
<evidence type="ECO:0000313" key="4">
    <source>
        <dbReference type="Proteomes" id="UP000197535"/>
    </source>
</evidence>
<dbReference type="PANTHER" id="PTHR32487">
    <property type="entry name" value="3-OXO-DELTA(4,5)-STEROID 5-BETA-REDUCTASE"/>
    <property type="match status" value="1"/>
</dbReference>
<protein>
    <submittedName>
        <fullName evidence="3">NAD-dependent dehydratase</fullName>
    </submittedName>
</protein>
<dbReference type="PANTHER" id="PTHR32487:SF0">
    <property type="entry name" value="3-OXO-DELTA(4,5)-STEROID 5-BETA-REDUCTASE"/>
    <property type="match status" value="1"/>
</dbReference>
<comment type="caution">
    <text evidence="3">The sequence shown here is derived from an EMBL/GenBank/DDBJ whole genome shotgun (WGS) entry which is preliminary data.</text>
</comment>
<organism evidence="3 4">
    <name type="scientific">Noviherbaspirillum denitrificans</name>
    <dbReference type="NCBI Taxonomy" id="1968433"/>
    <lineage>
        <taxon>Bacteria</taxon>
        <taxon>Pseudomonadati</taxon>
        <taxon>Pseudomonadota</taxon>
        <taxon>Betaproteobacteria</taxon>
        <taxon>Burkholderiales</taxon>
        <taxon>Oxalobacteraceae</taxon>
        <taxon>Noviherbaspirillum</taxon>
    </lineage>
</organism>
<evidence type="ECO:0000259" key="2">
    <source>
        <dbReference type="Pfam" id="PF22917"/>
    </source>
</evidence>
<evidence type="ECO:0000313" key="3">
    <source>
        <dbReference type="EMBL" id="OWW18159.1"/>
    </source>
</evidence>
<dbReference type="Pfam" id="PF08659">
    <property type="entry name" value="KR"/>
    <property type="match status" value="1"/>
</dbReference>
<dbReference type="SUPFAM" id="SSF51735">
    <property type="entry name" value="NAD(P)-binding Rossmann-fold domains"/>
    <property type="match status" value="1"/>
</dbReference>
<dbReference type="Proteomes" id="UP000197535">
    <property type="component" value="Unassembled WGS sequence"/>
</dbReference>
<dbReference type="AlphaFoldDB" id="A0A254T643"/>